<dbReference type="AlphaFoldDB" id="A0A9J5Y8Q0"/>
<dbReference type="Proteomes" id="UP000824120">
    <property type="component" value="Chromosome 7"/>
</dbReference>
<keyword evidence="2" id="KW-1185">Reference proteome</keyword>
<comment type="caution">
    <text evidence="1">The sequence shown here is derived from an EMBL/GenBank/DDBJ whole genome shotgun (WGS) entry which is preliminary data.</text>
</comment>
<dbReference type="EMBL" id="JACXVP010000007">
    <property type="protein sequence ID" value="KAG5596466.1"/>
    <property type="molecule type" value="Genomic_DNA"/>
</dbReference>
<sequence length="165" mass="18521">MENGILAVDLGTKKLYILLRNYKVNAINFICLKEILTSLGSYTTHNCTYPQICWDSWPRSILKSVTRHAIFSPEKLRDEKLAKCCPISCITWKLERNATMILSDLKVDQIKSKTIYGFVYLDLHEFQQSRAATTKGATIVGIFDNPSPTNSARTSLRAQTSVGGS</sequence>
<evidence type="ECO:0000313" key="2">
    <source>
        <dbReference type="Proteomes" id="UP000824120"/>
    </source>
</evidence>
<reference evidence="1 2" key="1">
    <citation type="submission" date="2020-09" db="EMBL/GenBank/DDBJ databases">
        <title>De no assembly of potato wild relative species, Solanum commersonii.</title>
        <authorList>
            <person name="Cho K."/>
        </authorList>
    </citation>
    <scope>NUCLEOTIDE SEQUENCE [LARGE SCALE GENOMIC DNA]</scope>
    <source>
        <strain evidence="1">LZ3.2</strain>
        <tissue evidence="1">Leaf</tissue>
    </source>
</reference>
<protein>
    <submittedName>
        <fullName evidence="1">Uncharacterized protein</fullName>
    </submittedName>
</protein>
<evidence type="ECO:0000313" key="1">
    <source>
        <dbReference type="EMBL" id="KAG5596466.1"/>
    </source>
</evidence>
<name>A0A9J5Y8Q0_SOLCO</name>
<accession>A0A9J5Y8Q0</accession>
<proteinExistence type="predicted"/>
<organism evidence="1 2">
    <name type="scientific">Solanum commersonii</name>
    <name type="common">Commerson's wild potato</name>
    <name type="synonym">Commerson's nightshade</name>
    <dbReference type="NCBI Taxonomy" id="4109"/>
    <lineage>
        <taxon>Eukaryota</taxon>
        <taxon>Viridiplantae</taxon>
        <taxon>Streptophyta</taxon>
        <taxon>Embryophyta</taxon>
        <taxon>Tracheophyta</taxon>
        <taxon>Spermatophyta</taxon>
        <taxon>Magnoliopsida</taxon>
        <taxon>eudicotyledons</taxon>
        <taxon>Gunneridae</taxon>
        <taxon>Pentapetalae</taxon>
        <taxon>asterids</taxon>
        <taxon>lamiids</taxon>
        <taxon>Solanales</taxon>
        <taxon>Solanaceae</taxon>
        <taxon>Solanoideae</taxon>
        <taxon>Solaneae</taxon>
        <taxon>Solanum</taxon>
    </lineage>
</organism>
<gene>
    <name evidence="1" type="ORF">H5410_037698</name>
</gene>